<keyword evidence="1" id="KW-0472">Membrane</keyword>
<protein>
    <submittedName>
        <fullName evidence="2">Uncharacterized protein</fullName>
    </submittedName>
</protein>
<name>A0A507FKU5_9FUNG</name>
<evidence type="ECO:0000313" key="3">
    <source>
        <dbReference type="Proteomes" id="UP000320333"/>
    </source>
</evidence>
<dbReference type="EMBL" id="QEAP01000030">
    <property type="protein sequence ID" value="TPX77051.1"/>
    <property type="molecule type" value="Genomic_DNA"/>
</dbReference>
<proteinExistence type="predicted"/>
<feature type="transmembrane region" description="Helical" evidence="1">
    <location>
        <begin position="75"/>
        <end position="96"/>
    </location>
</feature>
<dbReference type="Proteomes" id="UP000320333">
    <property type="component" value="Unassembled WGS sequence"/>
</dbReference>
<comment type="caution">
    <text evidence="2">The sequence shown here is derived from an EMBL/GenBank/DDBJ whole genome shotgun (WGS) entry which is preliminary data.</text>
</comment>
<gene>
    <name evidence="2" type="ORF">CcCBS67573_g01698</name>
</gene>
<dbReference type="AlphaFoldDB" id="A0A507FKU5"/>
<accession>A0A507FKU5</accession>
<dbReference type="OrthoDB" id="2128163at2759"/>
<keyword evidence="1" id="KW-1133">Transmembrane helix</keyword>
<keyword evidence="1" id="KW-0812">Transmembrane</keyword>
<sequence length="214" mass="24055">MVSFNLFQRGVLYFTVKGGNFSPLLKHGMDMFYYKQYLYANRLGASCQYVIFPLVCKDDFATEWTIFTELGCADVVALLTWIIIGFHTLISIYVLVMNCGKEKGSPDFLAGMESSCCGAGAVFVSLGAYDVEVEVHRKVANTKWRRAVRGITAIFQFVIIVFTCSAIRIVTGYGNVPTADYQRNSLFVWLFVLMLNLFTMTEHIFEGVAFGTIL</sequence>
<evidence type="ECO:0000313" key="2">
    <source>
        <dbReference type="EMBL" id="TPX77051.1"/>
    </source>
</evidence>
<feature type="transmembrane region" description="Helical" evidence="1">
    <location>
        <begin position="186"/>
        <end position="205"/>
    </location>
</feature>
<reference evidence="2 3" key="1">
    <citation type="journal article" date="2019" name="Sci. Rep.">
        <title>Comparative genomics of chytrid fungi reveal insights into the obligate biotrophic and pathogenic lifestyle of Synchytrium endobioticum.</title>
        <authorList>
            <person name="van de Vossenberg B.T.L.H."/>
            <person name="Warris S."/>
            <person name="Nguyen H.D.T."/>
            <person name="van Gent-Pelzer M.P.E."/>
            <person name="Joly D.L."/>
            <person name="van de Geest H.C."/>
            <person name="Bonants P.J.M."/>
            <person name="Smith D.S."/>
            <person name="Levesque C.A."/>
            <person name="van der Lee T.A.J."/>
        </authorList>
    </citation>
    <scope>NUCLEOTIDE SEQUENCE [LARGE SCALE GENOMIC DNA]</scope>
    <source>
        <strain evidence="2 3">CBS 675.73</strain>
    </source>
</reference>
<organism evidence="2 3">
    <name type="scientific">Chytriomyces confervae</name>
    <dbReference type="NCBI Taxonomy" id="246404"/>
    <lineage>
        <taxon>Eukaryota</taxon>
        <taxon>Fungi</taxon>
        <taxon>Fungi incertae sedis</taxon>
        <taxon>Chytridiomycota</taxon>
        <taxon>Chytridiomycota incertae sedis</taxon>
        <taxon>Chytridiomycetes</taxon>
        <taxon>Chytridiales</taxon>
        <taxon>Chytriomycetaceae</taxon>
        <taxon>Chytriomyces</taxon>
    </lineage>
</organism>
<feature type="transmembrane region" description="Helical" evidence="1">
    <location>
        <begin position="108"/>
        <end position="129"/>
    </location>
</feature>
<keyword evidence="3" id="KW-1185">Reference proteome</keyword>
<feature type="transmembrane region" description="Helical" evidence="1">
    <location>
        <begin position="150"/>
        <end position="174"/>
    </location>
</feature>
<evidence type="ECO:0000256" key="1">
    <source>
        <dbReference type="SAM" id="Phobius"/>
    </source>
</evidence>